<dbReference type="RefSeq" id="WP_107031924.1">
    <property type="nucleotide sequence ID" value="NZ_CAOLYA010000025.1"/>
</dbReference>
<dbReference type="Gene3D" id="1.10.1660.10">
    <property type="match status" value="1"/>
</dbReference>
<dbReference type="EMBL" id="PUEC01000009">
    <property type="protein sequence ID" value="PWB02859.1"/>
    <property type="molecule type" value="Genomic_DNA"/>
</dbReference>
<dbReference type="PANTHER" id="PTHR30204">
    <property type="entry name" value="REDOX-CYCLING DRUG-SENSING TRANSCRIPTIONAL ACTIVATOR SOXR"/>
    <property type="match status" value="1"/>
</dbReference>
<dbReference type="AlphaFoldDB" id="A0A2V1IP09"/>
<feature type="domain" description="HTH merR-type" evidence="2">
    <location>
        <begin position="14"/>
        <end position="84"/>
    </location>
</feature>
<sequence>MITKSAEISATKTYYRIREVVAMLNIPASTLRFWEDTFDQLEPHRTPSGQRRYSPENVEVCKLIKHLLRDKGYSLEYARKELEVYRKCPPRNDYVCKSADDALNLLSEVAKMINGNLHAEARIKAIEKWIKADHSIN</sequence>
<name>A0A2V1IP09_9BACT</name>
<dbReference type="GeneID" id="82525772"/>
<protein>
    <submittedName>
        <fullName evidence="3">MerR family DNA-binding transcriptional regulator</fullName>
    </submittedName>
</protein>
<dbReference type="SMART" id="SM00422">
    <property type="entry name" value="HTH_MERR"/>
    <property type="match status" value="1"/>
</dbReference>
<dbReference type="Pfam" id="PF13411">
    <property type="entry name" value="MerR_1"/>
    <property type="match status" value="1"/>
</dbReference>
<dbReference type="GO" id="GO:0003677">
    <property type="term" value="F:DNA binding"/>
    <property type="evidence" value="ECO:0007669"/>
    <property type="project" value="UniProtKB-KW"/>
</dbReference>
<comment type="caution">
    <text evidence="3">The sequence shown here is derived from an EMBL/GenBank/DDBJ whole genome shotgun (WGS) entry which is preliminary data.</text>
</comment>
<organism evidence="3 4">
    <name type="scientific">Duncaniella muris</name>
    <dbReference type="NCBI Taxonomy" id="2094150"/>
    <lineage>
        <taxon>Bacteria</taxon>
        <taxon>Pseudomonadati</taxon>
        <taxon>Bacteroidota</taxon>
        <taxon>Bacteroidia</taxon>
        <taxon>Bacteroidales</taxon>
        <taxon>Muribaculaceae</taxon>
        <taxon>Duncaniella</taxon>
    </lineage>
</organism>
<dbReference type="PROSITE" id="PS50937">
    <property type="entry name" value="HTH_MERR_2"/>
    <property type="match status" value="1"/>
</dbReference>
<dbReference type="Proteomes" id="UP000244905">
    <property type="component" value="Unassembled WGS sequence"/>
</dbReference>
<dbReference type="GO" id="GO:0003700">
    <property type="term" value="F:DNA-binding transcription factor activity"/>
    <property type="evidence" value="ECO:0007669"/>
    <property type="project" value="InterPro"/>
</dbReference>
<accession>A0A2V1IP09</accession>
<proteinExistence type="predicted"/>
<dbReference type="InterPro" id="IPR009061">
    <property type="entry name" value="DNA-bd_dom_put_sf"/>
</dbReference>
<keyword evidence="1 3" id="KW-0238">DNA-binding</keyword>
<evidence type="ECO:0000313" key="4">
    <source>
        <dbReference type="Proteomes" id="UP000244905"/>
    </source>
</evidence>
<evidence type="ECO:0000259" key="2">
    <source>
        <dbReference type="PROSITE" id="PS50937"/>
    </source>
</evidence>
<evidence type="ECO:0000313" key="3">
    <source>
        <dbReference type="EMBL" id="PWB02859.1"/>
    </source>
</evidence>
<evidence type="ECO:0000256" key="1">
    <source>
        <dbReference type="ARBA" id="ARBA00023125"/>
    </source>
</evidence>
<dbReference type="InterPro" id="IPR000551">
    <property type="entry name" value="MerR-type_HTH_dom"/>
</dbReference>
<dbReference type="SUPFAM" id="SSF46955">
    <property type="entry name" value="Putative DNA-binding domain"/>
    <property type="match status" value="1"/>
</dbReference>
<keyword evidence="4" id="KW-1185">Reference proteome</keyword>
<dbReference type="PANTHER" id="PTHR30204:SF15">
    <property type="entry name" value="BLL5018 PROTEIN"/>
    <property type="match status" value="1"/>
</dbReference>
<gene>
    <name evidence="3" type="ORF">C5O23_05375</name>
</gene>
<dbReference type="InterPro" id="IPR047057">
    <property type="entry name" value="MerR_fam"/>
</dbReference>
<reference evidence="4" key="1">
    <citation type="submission" date="2018-02" db="EMBL/GenBank/DDBJ databases">
        <authorList>
            <person name="Clavel T."/>
            <person name="Strowig T."/>
        </authorList>
    </citation>
    <scope>NUCLEOTIDE SEQUENCE [LARGE SCALE GENOMIC DNA]</scope>
    <source>
        <strain evidence="4">DSM 103720</strain>
    </source>
</reference>